<dbReference type="CDD" id="cd00821">
    <property type="entry name" value="PH"/>
    <property type="match status" value="1"/>
</dbReference>
<dbReference type="PANTHER" id="PTHR14336">
    <property type="entry name" value="TANDEM PH DOMAIN CONTAINING PROTEIN"/>
    <property type="match status" value="1"/>
</dbReference>
<sequence>MDESKQTKEGELRKYKNVWSGWGRRYFKLERMYLHYYESKYAPTPLNTVTRGDIDNVKLSDSFPHKKNVFEVHTKSGIVWYLQCTTPEEMRSWMTALMPQHTSCTKEDKENQGQQFAEPSEPTAPPVSLPSQQGPYPGPLPHVYPNLYGPGSPYHDLSVHGGRENSPPPSYDETLRHSPSFLEKSS</sequence>
<dbReference type="InterPro" id="IPR011993">
    <property type="entry name" value="PH-like_dom_sf"/>
</dbReference>
<accession>A0A2B4RP56</accession>
<keyword evidence="4" id="KW-1185">Reference proteome</keyword>
<feature type="region of interest" description="Disordered" evidence="1">
    <location>
        <begin position="102"/>
        <end position="186"/>
    </location>
</feature>
<proteinExistence type="predicted"/>
<dbReference type="Pfam" id="PF00169">
    <property type="entry name" value="PH"/>
    <property type="match status" value="1"/>
</dbReference>
<dbReference type="Proteomes" id="UP000225706">
    <property type="component" value="Unassembled WGS sequence"/>
</dbReference>
<feature type="domain" description="PH" evidence="2">
    <location>
        <begin position="5"/>
        <end position="102"/>
    </location>
</feature>
<dbReference type="Gene3D" id="2.30.29.30">
    <property type="entry name" value="Pleckstrin-homology domain (PH domain)/Phosphotyrosine-binding domain (PTB)"/>
    <property type="match status" value="1"/>
</dbReference>
<reference evidence="4" key="1">
    <citation type="journal article" date="2017" name="bioRxiv">
        <title>Comparative analysis of the genomes of Stylophora pistillata and Acropora digitifera provides evidence for extensive differences between species of corals.</title>
        <authorList>
            <person name="Voolstra C.R."/>
            <person name="Li Y."/>
            <person name="Liew Y.J."/>
            <person name="Baumgarten S."/>
            <person name="Zoccola D."/>
            <person name="Flot J.-F."/>
            <person name="Tambutte S."/>
            <person name="Allemand D."/>
            <person name="Aranda M."/>
        </authorList>
    </citation>
    <scope>NUCLEOTIDE SEQUENCE [LARGE SCALE GENOMIC DNA]</scope>
</reference>
<dbReference type="SUPFAM" id="SSF50729">
    <property type="entry name" value="PH domain-like"/>
    <property type="match status" value="1"/>
</dbReference>
<dbReference type="InterPro" id="IPR001849">
    <property type="entry name" value="PH_domain"/>
</dbReference>
<evidence type="ECO:0000313" key="3">
    <source>
        <dbReference type="EMBL" id="PFX19381.1"/>
    </source>
</evidence>
<dbReference type="EMBL" id="LSMT01000363">
    <property type="protein sequence ID" value="PFX19381.1"/>
    <property type="molecule type" value="Genomic_DNA"/>
</dbReference>
<evidence type="ECO:0000313" key="4">
    <source>
        <dbReference type="Proteomes" id="UP000225706"/>
    </source>
</evidence>
<comment type="caution">
    <text evidence="3">The sequence shown here is derived from an EMBL/GenBank/DDBJ whole genome shotgun (WGS) entry which is preliminary data.</text>
</comment>
<evidence type="ECO:0000259" key="2">
    <source>
        <dbReference type="PROSITE" id="PS50003"/>
    </source>
</evidence>
<name>A0A2B4RP56_STYPI</name>
<dbReference type="AlphaFoldDB" id="A0A2B4RP56"/>
<dbReference type="SMART" id="SM00233">
    <property type="entry name" value="PH"/>
    <property type="match status" value="1"/>
</dbReference>
<dbReference type="PROSITE" id="PS50003">
    <property type="entry name" value="PH_DOMAIN"/>
    <property type="match status" value="1"/>
</dbReference>
<protein>
    <submittedName>
        <fullName evidence="3">Pleckstrin-likey domain-containing family A member 1</fullName>
    </submittedName>
</protein>
<dbReference type="InterPro" id="IPR051707">
    <property type="entry name" value="PI-Interact_SigTrans_Reg"/>
</dbReference>
<organism evidence="3 4">
    <name type="scientific">Stylophora pistillata</name>
    <name type="common">Smooth cauliflower coral</name>
    <dbReference type="NCBI Taxonomy" id="50429"/>
    <lineage>
        <taxon>Eukaryota</taxon>
        <taxon>Metazoa</taxon>
        <taxon>Cnidaria</taxon>
        <taxon>Anthozoa</taxon>
        <taxon>Hexacorallia</taxon>
        <taxon>Scleractinia</taxon>
        <taxon>Astrocoeniina</taxon>
        <taxon>Pocilloporidae</taxon>
        <taxon>Stylophora</taxon>
    </lineage>
</organism>
<gene>
    <name evidence="3" type="primary">PLEKHA1</name>
    <name evidence="3" type="ORF">AWC38_SpisGene16208</name>
</gene>
<evidence type="ECO:0000256" key="1">
    <source>
        <dbReference type="SAM" id="MobiDB-lite"/>
    </source>
</evidence>
<dbReference type="OrthoDB" id="185175at2759"/>